<dbReference type="Proteomes" id="UP000613580">
    <property type="component" value="Unassembled WGS sequence"/>
</dbReference>
<dbReference type="OrthoDB" id="3100915at2759"/>
<organism evidence="2 3">
    <name type="scientific">Mycena chlorophos</name>
    <name type="common">Agaric fungus</name>
    <name type="synonym">Agaricus chlorophos</name>
    <dbReference type="NCBI Taxonomy" id="658473"/>
    <lineage>
        <taxon>Eukaryota</taxon>
        <taxon>Fungi</taxon>
        <taxon>Dikarya</taxon>
        <taxon>Basidiomycota</taxon>
        <taxon>Agaricomycotina</taxon>
        <taxon>Agaricomycetes</taxon>
        <taxon>Agaricomycetidae</taxon>
        <taxon>Agaricales</taxon>
        <taxon>Marasmiineae</taxon>
        <taxon>Mycenaceae</taxon>
        <taxon>Mycena</taxon>
    </lineage>
</organism>
<name>A0A8H6SN46_MYCCL</name>
<feature type="region of interest" description="Disordered" evidence="1">
    <location>
        <begin position="1"/>
        <end position="50"/>
    </location>
</feature>
<evidence type="ECO:0000313" key="3">
    <source>
        <dbReference type="Proteomes" id="UP000613580"/>
    </source>
</evidence>
<gene>
    <name evidence="2" type="ORF">HMN09_00869500</name>
</gene>
<comment type="caution">
    <text evidence="2">The sequence shown here is derived from an EMBL/GenBank/DDBJ whole genome shotgun (WGS) entry which is preliminary data.</text>
</comment>
<evidence type="ECO:0000256" key="1">
    <source>
        <dbReference type="SAM" id="MobiDB-lite"/>
    </source>
</evidence>
<reference evidence="2" key="1">
    <citation type="submission" date="2020-05" db="EMBL/GenBank/DDBJ databases">
        <title>Mycena genomes resolve the evolution of fungal bioluminescence.</title>
        <authorList>
            <person name="Tsai I.J."/>
        </authorList>
    </citation>
    <scope>NUCLEOTIDE SEQUENCE</scope>
    <source>
        <strain evidence="2">110903Hualien_Pintung</strain>
    </source>
</reference>
<sequence>MARTTTQPPPGPVPSSSTGMSSKGGKARATAPESRHDQSAKKVARKQTEATRMLFPEYRTFDDKPPKRGTMVEGKGPTPLYALAWRFNPLALLPGPSGGSLTALESDFITRWAESFRTKADRQRIDQIYRPLVLESLDGYRDYYVYYIAASNADDPAKITLGDVKFAKRALPPKFVPEANVDVDSDGVFGWFRTDK</sequence>
<accession>A0A8H6SN46</accession>
<evidence type="ECO:0000313" key="2">
    <source>
        <dbReference type="EMBL" id="KAF7302359.1"/>
    </source>
</evidence>
<feature type="compositionally biased region" description="Low complexity" evidence="1">
    <location>
        <begin position="14"/>
        <end position="24"/>
    </location>
</feature>
<protein>
    <submittedName>
        <fullName evidence="2">Uncharacterized protein</fullName>
    </submittedName>
</protein>
<dbReference type="EMBL" id="JACAZE010000012">
    <property type="protein sequence ID" value="KAF7302359.1"/>
    <property type="molecule type" value="Genomic_DNA"/>
</dbReference>
<keyword evidence="3" id="KW-1185">Reference proteome</keyword>
<proteinExistence type="predicted"/>
<dbReference type="AlphaFoldDB" id="A0A8H6SN46"/>